<gene>
    <name evidence="2" type="ORF">KJ970_19905</name>
</gene>
<feature type="region of interest" description="Disordered" evidence="1">
    <location>
        <begin position="116"/>
        <end position="138"/>
    </location>
</feature>
<evidence type="ECO:0000313" key="3">
    <source>
        <dbReference type="Proteomes" id="UP000777784"/>
    </source>
</evidence>
<sequence>MIKSEKGIVVTGVILAFFLAIAWTVANPADASDKTDIKKLKRQTNVMTKVIDEALVDSPNLLVYSSNPTHDLYLEEFGVVFTFEASLVDKGSNWKDLSFLKNFKVQTDDGKIIISKDSEDEDAEELDEEEAEEVEKWRDKDSQRDERLYTRGKEELIDVLIYYGDTMDRLPDDSWVAIAAFLKNSDYFVTNRISQLILKAKVRDLKAYGEDKLTDEEMIAKVVVEEY</sequence>
<dbReference type="AlphaFoldDB" id="A0A948W5D4"/>
<feature type="compositionally biased region" description="Acidic residues" evidence="1">
    <location>
        <begin position="118"/>
        <end position="133"/>
    </location>
</feature>
<comment type="caution">
    <text evidence="2">The sequence shown here is derived from an EMBL/GenBank/DDBJ whole genome shotgun (WGS) entry which is preliminary data.</text>
</comment>
<protein>
    <submittedName>
        <fullName evidence="2">Uncharacterized protein</fullName>
    </submittedName>
</protein>
<accession>A0A948W5D4</accession>
<organism evidence="2 3">
    <name type="scientific">Eiseniibacteriota bacterium</name>
    <dbReference type="NCBI Taxonomy" id="2212470"/>
    <lineage>
        <taxon>Bacteria</taxon>
        <taxon>Candidatus Eiseniibacteriota</taxon>
    </lineage>
</organism>
<dbReference type="Proteomes" id="UP000777784">
    <property type="component" value="Unassembled WGS sequence"/>
</dbReference>
<evidence type="ECO:0000313" key="2">
    <source>
        <dbReference type="EMBL" id="MBU2693187.1"/>
    </source>
</evidence>
<dbReference type="EMBL" id="JAHJDP010000117">
    <property type="protein sequence ID" value="MBU2693187.1"/>
    <property type="molecule type" value="Genomic_DNA"/>
</dbReference>
<name>A0A948W5D4_UNCEI</name>
<evidence type="ECO:0000256" key="1">
    <source>
        <dbReference type="SAM" id="MobiDB-lite"/>
    </source>
</evidence>
<proteinExistence type="predicted"/>
<reference evidence="2" key="1">
    <citation type="submission" date="2021-05" db="EMBL/GenBank/DDBJ databases">
        <title>Energy efficiency and biological interactions define the core microbiome of deep oligotrophic groundwater.</title>
        <authorList>
            <person name="Mehrshad M."/>
            <person name="Lopez-Fernandez M."/>
            <person name="Bell E."/>
            <person name="Bernier-Latmani R."/>
            <person name="Bertilsson S."/>
            <person name="Dopson M."/>
        </authorList>
    </citation>
    <scope>NUCLEOTIDE SEQUENCE</scope>
    <source>
        <strain evidence="2">Modern_marine.mb.64</strain>
    </source>
</reference>